<dbReference type="AlphaFoldDB" id="A0A4Q8BEA8"/>
<evidence type="ECO:0000259" key="2">
    <source>
        <dbReference type="PROSITE" id="PS51462"/>
    </source>
</evidence>
<organism evidence="3 4">
    <name type="scientific">Micromonospora kangleipakensis</name>
    <dbReference type="NCBI Taxonomy" id="1077942"/>
    <lineage>
        <taxon>Bacteria</taxon>
        <taxon>Bacillati</taxon>
        <taxon>Actinomycetota</taxon>
        <taxon>Actinomycetes</taxon>
        <taxon>Micromonosporales</taxon>
        <taxon>Micromonosporaceae</taxon>
        <taxon>Micromonospora</taxon>
    </lineage>
</organism>
<keyword evidence="4" id="KW-1185">Reference proteome</keyword>
<evidence type="ECO:0000256" key="1">
    <source>
        <dbReference type="SAM" id="MobiDB-lite"/>
    </source>
</evidence>
<dbReference type="PROSITE" id="PS51462">
    <property type="entry name" value="NUDIX"/>
    <property type="match status" value="1"/>
</dbReference>
<dbReference type="Pfam" id="PF00293">
    <property type="entry name" value="NUDIX"/>
    <property type="match status" value="1"/>
</dbReference>
<sequence length="245" mass="27670">MKKPEHRCTPACRRASRTCSPIRRCRRRGRLDPAEVAVAEDAQTAELAQYGMPRPSRLRLAWSSRAVRDGPVRRGPQTEWPARHIPTGQSRSPMRAASWCRVVVLPLHEEHVVLLRHSAQHPEWHWELPRGFGMPGADPAEDARRELTAEIGVSPTALHNPRRGLSGHRSDRHIRAALLPRWRVSRRPPTADRRPPTADRKEGITEVRLVSAAELARLIRDETIKDGFTISAYARAVLHGYMPAA</sequence>
<evidence type="ECO:0000313" key="4">
    <source>
        <dbReference type="Proteomes" id="UP000294114"/>
    </source>
</evidence>
<accession>A0A4Q8BEA8</accession>
<reference evidence="3 4" key="1">
    <citation type="submission" date="2019-02" db="EMBL/GenBank/DDBJ databases">
        <title>Sequencing the genomes of 1000 actinobacteria strains.</title>
        <authorList>
            <person name="Klenk H.-P."/>
        </authorList>
    </citation>
    <scope>NUCLEOTIDE SEQUENCE [LARGE SCALE GENOMIC DNA]</scope>
    <source>
        <strain evidence="3 4">DSM 45612</strain>
    </source>
</reference>
<comment type="caution">
    <text evidence="3">The sequence shown here is derived from an EMBL/GenBank/DDBJ whole genome shotgun (WGS) entry which is preliminary data.</text>
</comment>
<dbReference type="SUPFAM" id="SSF55811">
    <property type="entry name" value="Nudix"/>
    <property type="match status" value="1"/>
</dbReference>
<dbReference type="InterPro" id="IPR000086">
    <property type="entry name" value="NUDIX_hydrolase_dom"/>
</dbReference>
<dbReference type="CDD" id="cd03424">
    <property type="entry name" value="NUDIX_ADPRase_Nudt5_UGPPase_Nudt14"/>
    <property type="match status" value="1"/>
</dbReference>
<feature type="domain" description="Nudix hydrolase" evidence="2">
    <location>
        <begin position="93"/>
        <end position="234"/>
    </location>
</feature>
<gene>
    <name evidence="3" type="ORF">EV384_4614</name>
</gene>
<dbReference type="OrthoDB" id="9806150at2"/>
<dbReference type="Proteomes" id="UP000294114">
    <property type="component" value="Unassembled WGS sequence"/>
</dbReference>
<dbReference type="InterPro" id="IPR015797">
    <property type="entry name" value="NUDIX_hydrolase-like_dom_sf"/>
</dbReference>
<feature type="region of interest" description="Disordered" evidence="1">
    <location>
        <begin position="69"/>
        <end position="91"/>
    </location>
</feature>
<name>A0A4Q8BEA8_9ACTN</name>
<protein>
    <submittedName>
        <fullName evidence="3">ADP-ribose pyrophosphatase YjhB (NUDIX family)</fullName>
    </submittedName>
</protein>
<proteinExistence type="predicted"/>
<dbReference type="Gene3D" id="3.90.79.10">
    <property type="entry name" value="Nucleoside Triphosphate Pyrophosphohydrolase"/>
    <property type="match status" value="1"/>
</dbReference>
<dbReference type="EMBL" id="SHLD01000001">
    <property type="protein sequence ID" value="RZU76018.1"/>
    <property type="molecule type" value="Genomic_DNA"/>
</dbReference>
<evidence type="ECO:0000313" key="3">
    <source>
        <dbReference type="EMBL" id="RZU76018.1"/>
    </source>
</evidence>